<dbReference type="PANTHER" id="PTHR43592:SF15">
    <property type="entry name" value="CAAX AMINO TERMINAL PROTEASE FAMILY PROTEIN"/>
    <property type="match status" value="1"/>
</dbReference>
<feature type="transmembrane region" description="Helical" evidence="1">
    <location>
        <begin position="176"/>
        <end position="198"/>
    </location>
</feature>
<sequence>MQPIYTQNRSSSRPPTLGGLIMLIGFVLLGSVISTLILFGILIAIKGLDPAEAQAYLMELAANPTKASNGWYELMTLQAVNHLGSFLLPALLYWSVIEHRTWSQFSPRPLHLVTGLGLVVLAVITFMPFDGLIIEWNQNLHLPQTLAPLEQWIRDKEKGLEGVTKYLTTFKTTQQLLIAMLVIAVIPAIGEETLFRGILQRNLSYWTGNVHVGIWVAAALFSAIHVQFLGFFPRMLLGALFGYLYLWSGNLWVAILAHFVNNGFTVLMVYLYQRKVTSMNIESTEVVPVAGAMISLVITAGLLYVFWRTNAHKTSVDTGD</sequence>
<dbReference type="EMBL" id="JBHULN010000003">
    <property type="protein sequence ID" value="MFD2570290.1"/>
    <property type="molecule type" value="Genomic_DNA"/>
</dbReference>
<dbReference type="RefSeq" id="WP_381520807.1">
    <property type="nucleotide sequence ID" value="NZ_JBHULN010000003.1"/>
</dbReference>
<dbReference type="GO" id="GO:0016787">
    <property type="term" value="F:hydrolase activity"/>
    <property type="evidence" value="ECO:0007669"/>
    <property type="project" value="UniProtKB-KW"/>
</dbReference>
<evidence type="ECO:0000313" key="3">
    <source>
        <dbReference type="EMBL" id="MFD2570290.1"/>
    </source>
</evidence>
<feature type="transmembrane region" description="Helical" evidence="1">
    <location>
        <begin position="284"/>
        <end position="307"/>
    </location>
</feature>
<organism evidence="3 4">
    <name type="scientific">Spirosoma soli</name>
    <dbReference type="NCBI Taxonomy" id="1770529"/>
    <lineage>
        <taxon>Bacteria</taxon>
        <taxon>Pseudomonadati</taxon>
        <taxon>Bacteroidota</taxon>
        <taxon>Cytophagia</taxon>
        <taxon>Cytophagales</taxon>
        <taxon>Cytophagaceae</taxon>
        <taxon>Spirosoma</taxon>
    </lineage>
</organism>
<feature type="transmembrane region" description="Helical" evidence="1">
    <location>
        <begin position="251"/>
        <end position="272"/>
    </location>
</feature>
<keyword evidence="1" id="KW-0812">Transmembrane</keyword>
<proteinExistence type="predicted"/>
<evidence type="ECO:0000313" key="4">
    <source>
        <dbReference type="Proteomes" id="UP001597469"/>
    </source>
</evidence>
<feature type="transmembrane region" description="Helical" evidence="1">
    <location>
        <begin position="109"/>
        <end position="129"/>
    </location>
</feature>
<dbReference type="Pfam" id="PF02517">
    <property type="entry name" value="Rce1-like"/>
    <property type="match status" value="1"/>
</dbReference>
<comment type="caution">
    <text evidence="3">The sequence shown here is derived from an EMBL/GenBank/DDBJ whole genome shotgun (WGS) entry which is preliminary data.</text>
</comment>
<evidence type="ECO:0000259" key="2">
    <source>
        <dbReference type="Pfam" id="PF02517"/>
    </source>
</evidence>
<accession>A0ABW5LZS5</accession>
<gene>
    <name evidence="3" type="ORF">ACFSUS_06560</name>
</gene>
<name>A0ABW5LZS5_9BACT</name>
<reference evidence="4" key="1">
    <citation type="journal article" date="2019" name="Int. J. Syst. Evol. Microbiol.">
        <title>The Global Catalogue of Microorganisms (GCM) 10K type strain sequencing project: providing services to taxonomists for standard genome sequencing and annotation.</title>
        <authorList>
            <consortium name="The Broad Institute Genomics Platform"/>
            <consortium name="The Broad Institute Genome Sequencing Center for Infectious Disease"/>
            <person name="Wu L."/>
            <person name="Ma J."/>
        </authorList>
    </citation>
    <scope>NUCLEOTIDE SEQUENCE [LARGE SCALE GENOMIC DNA]</scope>
    <source>
        <strain evidence="4">KCTC 42805</strain>
    </source>
</reference>
<keyword evidence="1" id="KW-1133">Transmembrane helix</keyword>
<dbReference type="InterPro" id="IPR003675">
    <property type="entry name" value="Rce1/LyrA-like_dom"/>
</dbReference>
<dbReference type="EC" id="3.4.-.-" evidence="3"/>
<keyword evidence="1" id="KW-0472">Membrane</keyword>
<keyword evidence="3" id="KW-0378">Hydrolase</keyword>
<evidence type="ECO:0000256" key="1">
    <source>
        <dbReference type="SAM" id="Phobius"/>
    </source>
</evidence>
<protein>
    <submittedName>
        <fullName evidence="3">CPBP family intramembrane glutamic endopeptidase</fullName>
        <ecNumber evidence="3">3.4.-.-</ecNumber>
    </submittedName>
</protein>
<feature type="transmembrane region" description="Helical" evidence="1">
    <location>
        <begin position="79"/>
        <end position="97"/>
    </location>
</feature>
<keyword evidence="4" id="KW-1185">Reference proteome</keyword>
<feature type="transmembrane region" description="Helical" evidence="1">
    <location>
        <begin position="20"/>
        <end position="45"/>
    </location>
</feature>
<feature type="transmembrane region" description="Helical" evidence="1">
    <location>
        <begin position="210"/>
        <end position="231"/>
    </location>
</feature>
<dbReference type="PANTHER" id="PTHR43592">
    <property type="entry name" value="CAAX AMINO TERMINAL PROTEASE"/>
    <property type="match status" value="1"/>
</dbReference>
<feature type="domain" description="CAAX prenyl protease 2/Lysostaphin resistance protein A-like" evidence="2">
    <location>
        <begin position="174"/>
        <end position="263"/>
    </location>
</feature>
<dbReference type="Proteomes" id="UP001597469">
    <property type="component" value="Unassembled WGS sequence"/>
</dbReference>